<organism evidence="3 4">
    <name type="scientific">Madurella fahalii</name>
    <dbReference type="NCBI Taxonomy" id="1157608"/>
    <lineage>
        <taxon>Eukaryota</taxon>
        <taxon>Fungi</taxon>
        <taxon>Dikarya</taxon>
        <taxon>Ascomycota</taxon>
        <taxon>Pezizomycotina</taxon>
        <taxon>Sordariomycetes</taxon>
        <taxon>Sordariomycetidae</taxon>
        <taxon>Sordariales</taxon>
        <taxon>Sordariales incertae sedis</taxon>
        <taxon>Madurella</taxon>
    </lineage>
</organism>
<dbReference type="Proteomes" id="UP001628179">
    <property type="component" value="Unassembled WGS sequence"/>
</dbReference>
<dbReference type="InterPro" id="IPR000719">
    <property type="entry name" value="Prot_kinase_dom"/>
</dbReference>
<proteinExistence type="predicted"/>
<evidence type="ECO:0000313" key="3">
    <source>
        <dbReference type="EMBL" id="GAB1316488.1"/>
    </source>
</evidence>
<dbReference type="EMBL" id="BAAFSV010000003">
    <property type="protein sequence ID" value="GAB1316488.1"/>
    <property type="molecule type" value="Genomic_DNA"/>
</dbReference>
<protein>
    <recommendedName>
        <fullName evidence="2">Protein kinase domain-containing protein</fullName>
    </recommendedName>
</protein>
<dbReference type="CDD" id="cd00180">
    <property type="entry name" value="PKc"/>
    <property type="match status" value="1"/>
</dbReference>
<dbReference type="PROSITE" id="PS50011">
    <property type="entry name" value="PROTEIN_KINASE_DOM"/>
    <property type="match status" value="1"/>
</dbReference>
<evidence type="ECO:0000313" key="4">
    <source>
        <dbReference type="Proteomes" id="UP001628179"/>
    </source>
</evidence>
<dbReference type="Pfam" id="PF00069">
    <property type="entry name" value="Pkinase"/>
    <property type="match status" value="1"/>
</dbReference>
<comment type="caution">
    <text evidence="3">The sequence shown here is derived from an EMBL/GenBank/DDBJ whole genome shotgun (WGS) entry which is preliminary data.</text>
</comment>
<dbReference type="RefSeq" id="XP_070918219.1">
    <property type="nucleotide sequence ID" value="XM_071062118.1"/>
</dbReference>
<accession>A0ABQ0GFE7</accession>
<dbReference type="Gene3D" id="1.10.510.10">
    <property type="entry name" value="Transferase(Phosphotransferase) domain 1"/>
    <property type="match status" value="1"/>
</dbReference>
<reference evidence="3 4" key="1">
    <citation type="submission" date="2024-09" db="EMBL/GenBank/DDBJ databases">
        <title>Itraconazole resistance in Madurella fahalii resulting from another homologue of gene encoding cytochrome P450 14-alpha sterol demethylase (CYP51).</title>
        <authorList>
            <person name="Yoshioka I."/>
            <person name="Fahal A.H."/>
            <person name="Kaneko S."/>
            <person name="Yaguchi T."/>
        </authorList>
    </citation>
    <scope>NUCLEOTIDE SEQUENCE [LARGE SCALE GENOMIC DNA]</scope>
    <source>
        <strain evidence="3 4">IFM 68171</strain>
    </source>
</reference>
<dbReference type="SUPFAM" id="SSF56112">
    <property type="entry name" value="Protein kinase-like (PK-like)"/>
    <property type="match status" value="1"/>
</dbReference>
<dbReference type="InterPro" id="IPR011009">
    <property type="entry name" value="Kinase-like_dom_sf"/>
</dbReference>
<dbReference type="GeneID" id="98177441"/>
<dbReference type="PANTHER" id="PTHR24359:SF37">
    <property type="entry name" value="PROTEIN KINASE DOMAIN-CONTAINING PROTEIN"/>
    <property type="match status" value="1"/>
</dbReference>
<dbReference type="PANTHER" id="PTHR24359">
    <property type="entry name" value="SERINE/THREONINE-PROTEIN KINASE SBK1"/>
    <property type="match status" value="1"/>
</dbReference>
<evidence type="ECO:0000256" key="1">
    <source>
        <dbReference type="SAM" id="MobiDB-lite"/>
    </source>
</evidence>
<feature type="domain" description="Protein kinase" evidence="2">
    <location>
        <begin position="266"/>
        <end position="598"/>
    </location>
</feature>
<name>A0ABQ0GFE7_9PEZI</name>
<evidence type="ECO:0000259" key="2">
    <source>
        <dbReference type="PROSITE" id="PS50011"/>
    </source>
</evidence>
<feature type="region of interest" description="Disordered" evidence="1">
    <location>
        <begin position="1"/>
        <end position="35"/>
    </location>
</feature>
<sequence length="654" mass="75506">MDTNQVYQIRVDPPDDSGSEQADQPDDSGSEQWTCVEPPQTIVIEVEKESVSTDEASLPWDDSAIQIEDDDREARYDVESLSSIDSANNGTLADTLRNHELKGFDGKRFWPTELLRRIMSRERLHEELERNQYQRLSMAKHDILTAILDRNYIRIFALLLLVEKGHEIQQLIKQEASDSILPIRRQPGCKRGNIRFLANENGQGAGPPRKVEFIDKWLQHEREFFEDQQWSVIPPYLEFPKHYTFESKRILPWRVVSQHEGGDEDPPGLQFERQGAYGTVTKIIIDPDSHGFCHKLKEIKLEECQAFALKRLNQNNKEERGKFHNEHSQLRLFGGAAHRHLVTLLASFEFQGYYHLIFPWADYSLEEYWERESPKGKKGIVRWVAKQVAGLMAAVDTIHDPPSQVLLPEKKYGRHSDIKPDNILWFRATDDPHGILVLADLGLSSLNREVSRSNMPSDKAPRVPGYRPPECDIDGAKVSRAFDIWTMGCLFTELLTWLLGGRKLLDEFERVRKSQDYLEGVNSLLFFQLMEKEDRSGHVVQVKRSVSEWFVKLHGLKTCTQFAHEALDIIENEMLVVISEERTRTSSTPLSKKFKRVYQKCLEDTAYETEGLARNHELQQFDPVEAKVKKDAPTLNGPLPLHRGTWSRSRLSRD</sequence>
<keyword evidence="4" id="KW-1185">Reference proteome</keyword>
<dbReference type="SMART" id="SM00220">
    <property type="entry name" value="S_TKc"/>
    <property type="match status" value="1"/>
</dbReference>
<feature type="region of interest" description="Disordered" evidence="1">
    <location>
        <begin position="630"/>
        <end position="654"/>
    </location>
</feature>
<feature type="compositionally biased region" description="Acidic residues" evidence="1">
    <location>
        <begin position="14"/>
        <end position="29"/>
    </location>
</feature>
<gene>
    <name evidence="3" type="ORF">MFIFM68171_06698</name>
</gene>